<dbReference type="RefSeq" id="WP_186806141.1">
    <property type="nucleotide sequence ID" value="NZ_BJUW01000004.1"/>
</dbReference>
<comment type="caution">
    <text evidence="2">The sequence shown here is derived from an EMBL/GenBank/DDBJ whole genome shotgun (WGS) entry which is preliminary data.</text>
</comment>
<accession>A0A511AJG2</accession>
<evidence type="ECO:0000313" key="3">
    <source>
        <dbReference type="Proteomes" id="UP000321225"/>
    </source>
</evidence>
<dbReference type="Proteomes" id="UP000321225">
    <property type="component" value="Unassembled WGS sequence"/>
</dbReference>
<dbReference type="EMBL" id="BJUW01000004">
    <property type="protein sequence ID" value="GEK86087.1"/>
    <property type="molecule type" value="Genomic_DNA"/>
</dbReference>
<organism evidence="2 3">
    <name type="scientific">Microbacterium aerolatum</name>
    <dbReference type="NCBI Taxonomy" id="153731"/>
    <lineage>
        <taxon>Bacteria</taxon>
        <taxon>Bacillati</taxon>
        <taxon>Actinomycetota</taxon>
        <taxon>Actinomycetes</taxon>
        <taxon>Micrococcales</taxon>
        <taxon>Microbacteriaceae</taxon>
        <taxon>Microbacterium</taxon>
    </lineage>
</organism>
<proteinExistence type="predicted"/>
<protein>
    <submittedName>
        <fullName evidence="2">Uncharacterized protein</fullName>
    </submittedName>
</protein>
<feature type="region of interest" description="Disordered" evidence="1">
    <location>
        <begin position="1"/>
        <end position="51"/>
    </location>
</feature>
<sequence length="51" mass="5795">MSDPNTPPDAQPVDAEHSDVVDEERREKHDEDEQASHLLHDEDLPDPPIEP</sequence>
<dbReference type="AlphaFoldDB" id="A0A511AJG2"/>
<reference evidence="2 3" key="1">
    <citation type="submission" date="2019-07" db="EMBL/GenBank/DDBJ databases">
        <title>Whole genome shotgun sequence of Microbacterium aerolatum NBRC 103071.</title>
        <authorList>
            <person name="Hosoyama A."/>
            <person name="Uohara A."/>
            <person name="Ohji S."/>
            <person name="Ichikawa N."/>
        </authorList>
    </citation>
    <scope>NUCLEOTIDE SEQUENCE [LARGE SCALE GENOMIC DNA]</scope>
    <source>
        <strain evidence="2 3">NBRC 103071</strain>
    </source>
</reference>
<gene>
    <name evidence="2" type="ORF">MAE01_12630</name>
</gene>
<evidence type="ECO:0000256" key="1">
    <source>
        <dbReference type="SAM" id="MobiDB-lite"/>
    </source>
</evidence>
<feature type="compositionally biased region" description="Basic and acidic residues" evidence="1">
    <location>
        <begin position="14"/>
        <end position="42"/>
    </location>
</feature>
<feature type="compositionally biased region" description="Pro residues" evidence="1">
    <location>
        <begin position="1"/>
        <end position="10"/>
    </location>
</feature>
<keyword evidence="3" id="KW-1185">Reference proteome</keyword>
<evidence type="ECO:0000313" key="2">
    <source>
        <dbReference type="EMBL" id="GEK86087.1"/>
    </source>
</evidence>
<name>A0A511AJG2_9MICO</name>